<comment type="caution">
    <text evidence="1">The sequence shown here is derived from an EMBL/GenBank/DDBJ whole genome shotgun (WGS) entry which is preliminary data.</text>
</comment>
<evidence type="ECO:0000313" key="2">
    <source>
        <dbReference type="Proteomes" id="UP001487740"/>
    </source>
</evidence>
<dbReference type="Proteomes" id="UP001487740">
    <property type="component" value="Unassembled WGS sequence"/>
</dbReference>
<name>A0AAW0UZZ3_SCYPA</name>
<protein>
    <submittedName>
        <fullName evidence="1">Uncharacterized protein</fullName>
    </submittedName>
</protein>
<proteinExistence type="predicted"/>
<accession>A0AAW0UZZ3</accession>
<dbReference type="EMBL" id="JARAKH010000005">
    <property type="protein sequence ID" value="KAK8404160.1"/>
    <property type="molecule type" value="Genomic_DNA"/>
</dbReference>
<reference evidence="1 2" key="1">
    <citation type="submission" date="2023-03" db="EMBL/GenBank/DDBJ databases">
        <title>High-quality genome of Scylla paramamosain provides insights in environmental adaptation.</title>
        <authorList>
            <person name="Zhang L."/>
        </authorList>
    </citation>
    <scope>NUCLEOTIDE SEQUENCE [LARGE SCALE GENOMIC DNA]</scope>
    <source>
        <strain evidence="1">LZ_2023a</strain>
        <tissue evidence="1">Muscle</tissue>
    </source>
</reference>
<keyword evidence="2" id="KW-1185">Reference proteome</keyword>
<evidence type="ECO:0000313" key="1">
    <source>
        <dbReference type="EMBL" id="KAK8404160.1"/>
    </source>
</evidence>
<sequence>MVVTPTEAFVYVVVLVLRGESQYQGFLLPLEEMRGDTFRIYWKAPRKPASSPLRKKDQLGSTPPQFSFCLHTRRICPTSRQLPGAGYIRRAKR</sequence>
<gene>
    <name evidence="1" type="ORF">O3P69_000314</name>
</gene>
<dbReference type="AlphaFoldDB" id="A0AAW0UZZ3"/>
<organism evidence="1 2">
    <name type="scientific">Scylla paramamosain</name>
    <name type="common">Mud crab</name>
    <dbReference type="NCBI Taxonomy" id="85552"/>
    <lineage>
        <taxon>Eukaryota</taxon>
        <taxon>Metazoa</taxon>
        <taxon>Ecdysozoa</taxon>
        <taxon>Arthropoda</taxon>
        <taxon>Crustacea</taxon>
        <taxon>Multicrustacea</taxon>
        <taxon>Malacostraca</taxon>
        <taxon>Eumalacostraca</taxon>
        <taxon>Eucarida</taxon>
        <taxon>Decapoda</taxon>
        <taxon>Pleocyemata</taxon>
        <taxon>Brachyura</taxon>
        <taxon>Eubrachyura</taxon>
        <taxon>Portunoidea</taxon>
        <taxon>Portunidae</taxon>
        <taxon>Portuninae</taxon>
        <taxon>Scylla</taxon>
    </lineage>
</organism>